<proteinExistence type="predicted"/>
<evidence type="ECO:0000259" key="1">
    <source>
        <dbReference type="SMART" id="SM00065"/>
    </source>
</evidence>
<dbReference type="InterPro" id="IPR003018">
    <property type="entry name" value="GAF"/>
</dbReference>
<dbReference type="InterPro" id="IPR029016">
    <property type="entry name" value="GAF-like_dom_sf"/>
</dbReference>
<dbReference type="EMBL" id="SDPU01000023">
    <property type="protein sequence ID" value="RYU11523.1"/>
    <property type="molecule type" value="Genomic_DNA"/>
</dbReference>
<dbReference type="Gene3D" id="3.30.450.40">
    <property type="match status" value="1"/>
</dbReference>
<reference evidence="2 3" key="1">
    <citation type="submission" date="2019-01" db="EMBL/GenBank/DDBJ databases">
        <title>Nocardioides guangzhouensis sp. nov., an actinobacterium isolated from soil.</title>
        <authorList>
            <person name="Fu Y."/>
            <person name="Cai Y."/>
            <person name="Lin Z."/>
            <person name="Chen P."/>
        </authorList>
    </citation>
    <scope>NUCLEOTIDE SEQUENCE [LARGE SCALE GENOMIC DNA]</scope>
    <source>
        <strain evidence="2 3">NBRC 105384</strain>
    </source>
</reference>
<dbReference type="Proteomes" id="UP000291189">
    <property type="component" value="Unassembled WGS sequence"/>
</dbReference>
<dbReference type="SMART" id="SM00065">
    <property type="entry name" value="GAF"/>
    <property type="match status" value="1"/>
</dbReference>
<protein>
    <submittedName>
        <fullName evidence="2">GAF domain-containing protein</fullName>
    </submittedName>
</protein>
<dbReference type="Pfam" id="PF01590">
    <property type="entry name" value="GAF"/>
    <property type="match status" value="1"/>
</dbReference>
<sequence length="188" mass="20476">MDLAAGDTTRRDWLLSRVDRAVVEALTGVLQAVTEYVATATSDAVTVRMLSSDGLTLRALTAHHPDAGIADELVAVMRRTDQPADVGLWRPVIAERRPRRWLVPEGRPVAEASERQADFLSRFPVRAVLGVPLLHGDEVLGGVSLVRFVTDRPFDDADEQLVVACAARIAPLVAVLRERLESTAPVEP</sequence>
<keyword evidence="3" id="KW-1185">Reference proteome</keyword>
<evidence type="ECO:0000313" key="2">
    <source>
        <dbReference type="EMBL" id="RYU11523.1"/>
    </source>
</evidence>
<dbReference type="SUPFAM" id="SSF55781">
    <property type="entry name" value="GAF domain-like"/>
    <property type="match status" value="1"/>
</dbReference>
<name>A0A4Q5IZT4_9ACTN</name>
<accession>A0A4Q5IZT4</accession>
<dbReference type="RefSeq" id="WP_129987798.1">
    <property type="nucleotide sequence ID" value="NZ_SDPU01000023.1"/>
</dbReference>
<gene>
    <name evidence="2" type="ORF">ETU37_13205</name>
</gene>
<evidence type="ECO:0000313" key="3">
    <source>
        <dbReference type="Proteomes" id="UP000291189"/>
    </source>
</evidence>
<dbReference type="AlphaFoldDB" id="A0A4Q5IZT4"/>
<organism evidence="2 3">
    <name type="scientific">Nocardioides iriomotensis</name>
    <dbReference type="NCBI Taxonomy" id="715784"/>
    <lineage>
        <taxon>Bacteria</taxon>
        <taxon>Bacillati</taxon>
        <taxon>Actinomycetota</taxon>
        <taxon>Actinomycetes</taxon>
        <taxon>Propionibacteriales</taxon>
        <taxon>Nocardioidaceae</taxon>
        <taxon>Nocardioides</taxon>
    </lineage>
</organism>
<comment type="caution">
    <text evidence="2">The sequence shown here is derived from an EMBL/GenBank/DDBJ whole genome shotgun (WGS) entry which is preliminary data.</text>
</comment>
<dbReference type="OrthoDB" id="5189847at2"/>
<feature type="domain" description="GAF" evidence="1">
    <location>
        <begin position="25"/>
        <end position="185"/>
    </location>
</feature>